<dbReference type="Pfam" id="PF12669">
    <property type="entry name" value="FeoB_associated"/>
    <property type="match status" value="1"/>
</dbReference>
<gene>
    <name evidence="1" type="ORF">BUZ57_03360</name>
</gene>
<dbReference type="EMBL" id="QXVO01000007">
    <property type="protein sequence ID" value="RIO46759.1"/>
    <property type="molecule type" value="Genomic_DNA"/>
</dbReference>
<dbReference type="RefSeq" id="WP_039646886.1">
    <property type="nucleotide sequence ID" value="NZ_CP008747.1"/>
</dbReference>
<name>A0A0A8HSZ5_STAHY</name>
<comment type="caution">
    <text evidence="1">The sequence shown here is derived from an EMBL/GenBank/DDBJ whole genome shotgun (WGS) entry which is preliminary data.</text>
</comment>
<dbReference type="STRING" id="1284.SHYC_10485"/>
<proteinExistence type="predicted"/>
<dbReference type="HOGENOM" id="CLU_204348_2_0_9"/>
<evidence type="ECO:0000313" key="2">
    <source>
        <dbReference type="Proteomes" id="UP000285625"/>
    </source>
</evidence>
<protein>
    <submittedName>
        <fullName evidence="1">FeoB-associated Cys-rich membrane protein</fullName>
    </submittedName>
</protein>
<dbReference type="Proteomes" id="UP000285625">
    <property type="component" value="Unassembled WGS sequence"/>
</dbReference>
<evidence type="ECO:0000313" key="1">
    <source>
        <dbReference type="EMBL" id="RIO46759.1"/>
    </source>
</evidence>
<dbReference type="GeneID" id="41073867"/>
<organism evidence="1 2">
    <name type="scientific">Staphylococcus hyicus</name>
    <dbReference type="NCBI Taxonomy" id="1284"/>
    <lineage>
        <taxon>Bacteria</taxon>
        <taxon>Bacillati</taxon>
        <taxon>Bacillota</taxon>
        <taxon>Bacilli</taxon>
        <taxon>Bacillales</taxon>
        <taxon>Staphylococcaceae</taxon>
        <taxon>Staphylococcus</taxon>
    </lineage>
</organism>
<reference evidence="1 2" key="1">
    <citation type="journal article" date="2016" name="Front. Microbiol.">
        <title>Comprehensive Phylogenetic Analysis of Bovine Non-aureus Staphylococci Species Based on Whole-Genome Sequencing.</title>
        <authorList>
            <person name="Naushad S."/>
            <person name="Barkema H.W."/>
            <person name="Luby C."/>
            <person name="Condas L.A."/>
            <person name="Nobrega D.B."/>
            <person name="Carson D.A."/>
            <person name="De Buck J."/>
        </authorList>
    </citation>
    <scope>NUCLEOTIDE SEQUENCE [LARGE SCALE GENOMIC DNA]</scope>
    <source>
        <strain evidence="1 2">SNUC 5959</strain>
    </source>
</reference>
<dbReference type="KEGG" id="shu:SHYC_10485"/>
<accession>A0A0A8HSZ5</accession>
<dbReference type="AlphaFoldDB" id="A0A0A8HSZ5"/>
<sequence length="53" mass="6056">MTLLINIIFVLIIVSYVAFVLQRYIKKSKHGQCSACDINEGCESHTFKKPNIK</sequence>